<dbReference type="EMBL" id="JBIRYL010000001">
    <property type="protein sequence ID" value="MFI2229827.1"/>
    <property type="molecule type" value="Genomic_DNA"/>
</dbReference>
<reference evidence="2 3" key="1">
    <citation type="submission" date="2024-10" db="EMBL/GenBank/DDBJ databases">
        <title>The Natural Products Discovery Center: Release of the First 8490 Sequenced Strains for Exploring Actinobacteria Biosynthetic Diversity.</title>
        <authorList>
            <person name="Kalkreuter E."/>
            <person name="Kautsar S.A."/>
            <person name="Yang D."/>
            <person name="Bader C.D."/>
            <person name="Teijaro C.N."/>
            <person name="Fluegel L."/>
            <person name="Davis C.M."/>
            <person name="Simpson J.R."/>
            <person name="Lauterbach L."/>
            <person name="Steele A.D."/>
            <person name="Gui C."/>
            <person name="Meng S."/>
            <person name="Li G."/>
            <person name="Viehrig K."/>
            <person name="Ye F."/>
            <person name="Su P."/>
            <person name="Kiefer A.F."/>
            <person name="Nichols A."/>
            <person name="Cepeda A.J."/>
            <person name="Yan W."/>
            <person name="Fan B."/>
            <person name="Jiang Y."/>
            <person name="Adhikari A."/>
            <person name="Zheng C.-J."/>
            <person name="Schuster L."/>
            <person name="Cowan T.M."/>
            <person name="Smanski M.J."/>
            <person name="Chevrette M.G."/>
            <person name="De Carvalho L.P.S."/>
            <person name="Shen B."/>
        </authorList>
    </citation>
    <scope>NUCLEOTIDE SEQUENCE [LARGE SCALE GENOMIC DNA]</scope>
    <source>
        <strain evidence="2 3">NPDC019377</strain>
    </source>
</reference>
<keyword evidence="1" id="KW-0732">Signal</keyword>
<keyword evidence="3" id="KW-1185">Reference proteome</keyword>
<feature type="signal peptide" evidence="1">
    <location>
        <begin position="1"/>
        <end position="28"/>
    </location>
</feature>
<gene>
    <name evidence="2" type="ORF">ACH49Z_08240</name>
</gene>
<dbReference type="Proteomes" id="UP001611494">
    <property type="component" value="Unassembled WGS sequence"/>
</dbReference>
<proteinExistence type="predicted"/>
<evidence type="ECO:0000313" key="3">
    <source>
        <dbReference type="Proteomes" id="UP001611494"/>
    </source>
</evidence>
<evidence type="ECO:0000256" key="1">
    <source>
        <dbReference type="SAM" id="SignalP"/>
    </source>
</evidence>
<name>A0ABW7VT97_9NOCA</name>
<accession>A0ABW7VT97</accession>
<comment type="caution">
    <text evidence="2">The sequence shown here is derived from an EMBL/GenBank/DDBJ whole genome shotgun (WGS) entry which is preliminary data.</text>
</comment>
<dbReference type="RefSeq" id="WP_397060945.1">
    <property type="nucleotide sequence ID" value="NZ_JBIRYL010000001.1"/>
</dbReference>
<organism evidence="2 3">
    <name type="scientific">Nocardia testacea</name>
    <dbReference type="NCBI Taxonomy" id="248551"/>
    <lineage>
        <taxon>Bacteria</taxon>
        <taxon>Bacillati</taxon>
        <taxon>Actinomycetota</taxon>
        <taxon>Actinomycetes</taxon>
        <taxon>Mycobacteriales</taxon>
        <taxon>Nocardiaceae</taxon>
        <taxon>Nocardia</taxon>
    </lineage>
</organism>
<protein>
    <submittedName>
        <fullName evidence="2">Uncharacterized protein</fullName>
    </submittedName>
</protein>
<feature type="chain" id="PRO_5046559810" evidence="1">
    <location>
        <begin position="29"/>
        <end position="167"/>
    </location>
</feature>
<evidence type="ECO:0000313" key="2">
    <source>
        <dbReference type="EMBL" id="MFI2229827.1"/>
    </source>
</evidence>
<sequence length="167" mass="17140">MSRTRRTVMIAALVVPLALGFAVGEAAAAPVATPLPIPVVTGPEIGPGAVPGGVLQTIAVVGTTGEQQGTVTFSVPAPAPYHYQYNYRWITVHWRNLNTGAAGSIDLRHWTGIDVRGENYAAALPTSASVVTGGGPVVVTATHNREQYQAPPLSNAVIPGAGVVIAV</sequence>